<evidence type="ECO:0000313" key="4">
    <source>
        <dbReference type="EMBL" id="AKV74352.1"/>
    </source>
</evidence>
<evidence type="ECO:0000313" key="7">
    <source>
        <dbReference type="Proteomes" id="UP000062475"/>
    </source>
</evidence>
<accession>A0A088E673</accession>
<dbReference type="AlphaFoldDB" id="A0A088E673"/>
<proteinExistence type="predicted"/>
<name>A0A088E673_9CREN</name>
<keyword evidence="2" id="KW-0812">Transmembrane</keyword>
<feature type="transmembrane region" description="Helical" evidence="2">
    <location>
        <begin position="41"/>
        <end position="58"/>
    </location>
</feature>
<dbReference type="EMBL" id="CP012172">
    <property type="protein sequence ID" value="AKV74352.1"/>
    <property type="molecule type" value="Genomic_DNA"/>
</dbReference>
<dbReference type="EMBL" id="CP012173">
    <property type="protein sequence ID" value="AKV76591.1"/>
    <property type="molecule type" value="Genomic_DNA"/>
</dbReference>
<dbReference type="EMBL" id="CP008822">
    <property type="protein sequence ID" value="AIM27483.1"/>
    <property type="molecule type" value="Genomic_DNA"/>
</dbReference>
<evidence type="ECO:0000313" key="5">
    <source>
        <dbReference type="EMBL" id="AKV76591.1"/>
    </source>
</evidence>
<sequence length="79" mass="8881">MIRYELTYLGRAFVASSIILLLLSAIFFMSNQDLSNTMGDFTYFFLVIGVLLVGAGKLPDDDESEDQEHEDSDKIPQKS</sequence>
<gene>
    <name evidence="3" type="ORF">HA72_1340</name>
    <name evidence="4" type="ORF">MsedA_1358</name>
    <name evidence="5" type="ORF">MsedB_1360</name>
</gene>
<dbReference type="Proteomes" id="UP000029084">
    <property type="component" value="Chromosome"/>
</dbReference>
<feature type="transmembrane region" description="Helical" evidence="2">
    <location>
        <begin position="12"/>
        <end position="29"/>
    </location>
</feature>
<evidence type="ECO:0000256" key="1">
    <source>
        <dbReference type="SAM" id="MobiDB-lite"/>
    </source>
</evidence>
<dbReference type="PATRIC" id="fig|43687.5.peg.1462"/>
<evidence type="ECO:0000313" key="3">
    <source>
        <dbReference type="EMBL" id="AIM27483.1"/>
    </source>
</evidence>
<dbReference type="Proteomes" id="UP000062475">
    <property type="component" value="Chromosome"/>
</dbReference>
<dbReference type="RefSeq" id="WP_048806929.1">
    <property type="nucleotide sequence ID" value="NZ_CP008822.1"/>
</dbReference>
<keyword evidence="2" id="KW-0472">Membrane</keyword>
<keyword evidence="2" id="KW-1133">Transmembrane helix</keyword>
<evidence type="ECO:0000313" key="8">
    <source>
        <dbReference type="Proteomes" id="UP000068832"/>
    </source>
</evidence>
<reference evidence="7 8" key="2">
    <citation type="journal article" date="2015" name="Genome Announc.">
        <title>Complete Genome Sequences of Evolved Arsenate-Resistant Metallosphaera sedula Strains.</title>
        <authorList>
            <person name="Ai C."/>
            <person name="McCarthy S."/>
            <person name="Schackwitz W."/>
            <person name="Martin J."/>
            <person name="Lipzen A."/>
            <person name="Blum P."/>
        </authorList>
    </citation>
    <scope>NUCLEOTIDE SEQUENCE [LARGE SCALE GENOMIC DNA]</scope>
    <source>
        <strain evidence="4 8">ARS50-1</strain>
        <strain evidence="5 7">ARS50-2</strain>
    </source>
</reference>
<evidence type="ECO:0000313" key="6">
    <source>
        <dbReference type="Proteomes" id="UP000029084"/>
    </source>
</evidence>
<dbReference type="GeneID" id="59457554"/>
<feature type="compositionally biased region" description="Acidic residues" evidence="1">
    <location>
        <begin position="60"/>
        <end position="70"/>
    </location>
</feature>
<dbReference type="Proteomes" id="UP000068832">
    <property type="component" value="Chromosome"/>
</dbReference>
<reference evidence="3 6" key="1">
    <citation type="journal article" date="2014" name="J. Bacteriol.">
        <title>Role of an Archaeal PitA Transporter in the Copper and Arsenic Resistance of Metallosphaera sedula, an Extreme Thermoacidophile.</title>
        <authorList>
            <person name="McCarthy S."/>
            <person name="Ai C."/>
            <person name="Wheaton G."/>
            <person name="Tevatia R."/>
            <person name="Eckrich V."/>
            <person name="Kelly R."/>
            <person name="Blum P."/>
        </authorList>
    </citation>
    <scope>NUCLEOTIDE SEQUENCE [LARGE SCALE GENOMIC DNA]</scope>
    <source>
        <strain evidence="3 6">CuR1</strain>
    </source>
</reference>
<feature type="region of interest" description="Disordered" evidence="1">
    <location>
        <begin position="59"/>
        <end position="79"/>
    </location>
</feature>
<protein>
    <submittedName>
        <fullName evidence="3">Uncharacterized protein</fullName>
    </submittedName>
</protein>
<evidence type="ECO:0000256" key="2">
    <source>
        <dbReference type="SAM" id="Phobius"/>
    </source>
</evidence>
<organism evidence="3 6">
    <name type="scientific">Metallosphaera sedula</name>
    <dbReference type="NCBI Taxonomy" id="43687"/>
    <lineage>
        <taxon>Archaea</taxon>
        <taxon>Thermoproteota</taxon>
        <taxon>Thermoprotei</taxon>
        <taxon>Sulfolobales</taxon>
        <taxon>Sulfolobaceae</taxon>
        <taxon>Metallosphaera</taxon>
    </lineage>
</organism>